<comment type="caution">
    <text evidence="4">The sequence shown here is derived from an EMBL/GenBank/DDBJ whole genome shotgun (WGS) entry which is preliminary data.</text>
</comment>
<dbReference type="Gene3D" id="1.25.40.10">
    <property type="entry name" value="Tetratricopeptide repeat domain"/>
    <property type="match status" value="3"/>
</dbReference>
<gene>
    <name evidence="4" type="ORF">EDC18_106179</name>
</gene>
<sequence>MVKKLYLLLISLILVGCTTNSNEAFRLNEIGIEEYNNKKYEEALEKFIEAAKKKSSPEYYQNQGMVLIQLEEYEIAIDVLKKALNHKNIPSEVYFLLGIGSMYIGDYNDALNYFDKVIDIDRKNIEAYLHKAVVQERLDNRDEAANTYNIILESHPEDKRIWNEKGLMFNKFGEYEEAIMSFNQAIIIDNDFGEAYNNRGVSYINLNLLDEAINDFEKAKTLLNASEVDLNIAIYYGKQQEVELALEYFNKVKNNNPTGKAYLLRGLFYMDNGDKNKGIMDLEKAFEKEEWRALLHLGIQFENALDYNKALEYYSLYNQLENAPWINNKIGVIQIKLKEYDEALKFFKRANELLPQNQEILFNIATTYQLLKLYDEAKKYLEEIIEINPHNEEVIKELNFLTQLMPLTS</sequence>
<dbReference type="PROSITE" id="PS50005">
    <property type="entry name" value="TPR"/>
    <property type="match status" value="5"/>
</dbReference>
<feature type="repeat" description="TPR" evidence="3">
    <location>
        <begin position="358"/>
        <end position="391"/>
    </location>
</feature>
<dbReference type="SUPFAM" id="SSF48452">
    <property type="entry name" value="TPR-like"/>
    <property type="match status" value="2"/>
</dbReference>
<dbReference type="AlphaFoldDB" id="A0A4R3MQ26"/>
<evidence type="ECO:0000313" key="5">
    <source>
        <dbReference type="Proteomes" id="UP000294902"/>
    </source>
</evidence>
<dbReference type="Pfam" id="PF13181">
    <property type="entry name" value="TPR_8"/>
    <property type="match status" value="2"/>
</dbReference>
<evidence type="ECO:0000256" key="3">
    <source>
        <dbReference type="PROSITE-ProRule" id="PRU00339"/>
    </source>
</evidence>
<dbReference type="PANTHER" id="PTHR44858">
    <property type="entry name" value="TETRATRICOPEPTIDE REPEAT PROTEIN 6"/>
    <property type="match status" value="1"/>
</dbReference>
<dbReference type="InterPro" id="IPR019734">
    <property type="entry name" value="TPR_rpt"/>
</dbReference>
<dbReference type="PANTHER" id="PTHR44858:SF1">
    <property type="entry name" value="UDP-N-ACETYLGLUCOSAMINE--PEPTIDE N-ACETYLGLUCOSAMINYLTRANSFERASE SPINDLY-RELATED"/>
    <property type="match status" value="1"/>
</dbReference>
<dbReference type="EMBL" id="SMAL01000006">
    <property type="protein sequence ID" value="TCT14375.1"/>
    <property type="molecule type" value="Genomic_DNA"/>
</dbReference>
<feature type="repeat" description="TPR" evidence="3">
    <location>
        <begin position="193"/>
        <end position="226"/>
    </location>
</feature>
<evidence type="ECO:0000313" key="4">
    <source>
        <dbReference type="EMBL" id="TCT14375.1"/>
    </source>
</evidence>
<evidence type="ECO:0000256" key="1">
    <source>
        <dbReference type="ARBA" id="ARBA00022737"/>
    </source>
</evidence>
<dbReference type="OrthoDB" id="305319at2"/>
<keyword evidence="5" id="KW-1185">Reference proteome</keyword>
<dbReference type="Pfam" id="PF14559">
    <property type="entry name" value="TPR_19"/>
    <property type="match status" value="2"/>
</dbReference>
<feature type="repeat" description="TPR" evidence="3">
    <location>
        <begin position="159"/>
        <end position="192"/>
    </location>
</feature>
<dbReference type="InterPro" id="IPR050498">
    <property type="entry name" value="Ycf3"/>
</dbReference>
<dbReference type="Pfam" id="PF13414">
    <property type="entry name" value="TPR_11"/>
    <property type="match status" value="1"/>
</dbReference>
<reference evidence="4 5" key="1">
    <citation type="submission" date="2019-03" db="EMBL/GenBank/DDBJ databases">
        <title>Genomic Encyclopedia of Type Strains, Phase IV (KMG-IV): sequencing the most valuable type-strain genomes for metagenomic binning, comparative biology and taxonomic classification.</title>
        <authorList>
            <person name="Goeker M."/>
        </authorList>
    </citation>
    <scope>NUCLEOTIDE SEQUENCE [LARGE SCALE GENOMIC DNA]</scope>
    <source>
        <strain evidence="4 5">DSM 24629</strain>
    </source>
</reference>
<accession>A0A4R3MQ26</accession>
<dbReference type="RefSeq" id="WP_132252701.1">
    <property type="nucleotide sequence ID" value="NZ_SMAL01000006.1"/>
</dbReference>
<organism evidence="4 5">
    <name type="scientific">Natranaerovirga pectinivora</name>
    <dbReference type="NCBI Taxonomy" id="682400"/>
    <lineage>
        <taxon>Bacteria</taxon>
        <taxon>Bacillati</taxon>
        <taxon>Bacillota</taxon>
        <taxon>Clostridia</taxon>
        <taxon>Lachnospirales</taxon>
        <taxon>Natranaerovirgaceae</taxon>
        <taxon>Natranaerovirga</taxon>
    </lineage>
</organism>
<dbReference type="Proteomes" id="UP000294902">
    <property type="component" value="Unassembled WGS sequence"/>
</dbReference>
<dbReference type="SMART" id="SM00028">
    <property type="entry name" value="TPR"/>
    <property type="match status" value="9"/>
</dbReference>
<proteinExistence type="predicted"/>
<keyword evidence="1" id="KW-0677">Repeat</keyword>
<name>A0A4R3MQ26_9FIRM</name>
<feature type="repeat" description="TPR" evidence="3">
    <location>
        <begin position="324"/>
        <end position="357"/>
    </location>
</feature>
<protein>
    <submittedName>
        <fullName evidence="4">Tfp pilus assembly protein PilF</fullName>
    </submittedName>
</protein>
<keyword evidence="2 3" id="KW-0802">TPR repeat</keyword>
<feature type="repeat" description="TPR" evidence="3">
    <location>
        <begin position="91"/>
        <end position="124"/>
    </location>
</feature>
<evidence type="ECO:0000256" key="2">
    <source>
        <dbReference type="ARBA" id="ARBA00022803"/>
    </source>
</evidence>
<dbReference type="PROSITE" id="PS51257">
    <property type="entry name" value="PROKAR_LIPOPROTEIN"/>
    <property type="match status" value="1"/>
</dbReference>
<dbReference type="InterPro" id="IPR011990">
    <property type="entry name" value="TPR-like_helical_dom_sf"/>
</dbReference>